<dbReference type="CDD" id="cd16029">
    <property type="entry name" value="4-S"/>
    <property type="match status" value="1"/>
</dbReference>
<protein>
    <submittedName>
        <fullName evidence="9">Arylsulfatase</fullName>
        <ecNumber evidence="9">3.1.6.1</ecNumber>
    </submittedName>
</protein>
<evidence type="ECO:0000256" key="6">
    <source>
        <dbReference type="SAM" id="MobiDB-lite"/>
    </source>
</evidence>
<evidence type="ECO:0000256" key="1">
    <source>
        <dbReference type="ARBA" id="ARBA00008779"/>
    </source>
</evidence>
<keyword evidence="5" id="KW-0325">Glycoprotein</keyword>
<dbReference type="Gene3D" id="3.40.720.10">
    <property type="entry name" value="Alkaline Phosphatase, subunit A"/>
    <property type="match status" value="1"/>
</dbReference>
<dbReference type="RefSeq" id="WP_145033924.1">
    <property type="nucleotide sequence ID" value="NZ_CP036271.1"/>
</dbReference>
<evidence type="ECO:0000259" key="8">
    <source>
        <dbReference type="Pfam" id="PF00884"/>
    </source>
</evidence>
<dbReference type="PANTHER" id="PTHR10342">
    <property type="entry name" value="ARYLSULFATASE"/>
    <property type="match status" value="1"/>
</dbReference>
<dbReference type="InParanoid" id="A0A517SJZ9"/>
<keyword evidence="10" id="KW-1185">Reference proteome</keyword>
<dbReference type="Gene3D" id="3.30.1120.10">
    <property type="match status" value="1"/>
</dbReference>
<dbReference type="EMBL" id="CP036271">
    <property type="protein sequence ID" value="QDT56447.1"/>
    <property type="molecule type" value="Genomic_DNA"/>
</dbReference>
<evidence type="ECO:0000256" key="2">
    <source>
        <dbReference type="ARBA" id="ARBA00022723"/>
    </source>
</evidence>
<name>A0A517SJZ9_9PLAN</name>
<dbReference type="Proteomes" id="UP000315700">
    <property type="component" value="Chromosome"/>
</dbReference>
<evidence type="ECO:0000256" key="3">
    <source>
        <dbReference type="ARBA" id="ARBA00022801"/>
    </source>
</evidence>
<organism evidence="9 10">
    <name type="scientific">Caulifigura coniformis</name>
    <dbReference type="NCBI Taxonomy" id="2527983"/>
    <lineage>
        <taxon>Bacteria</taxon>
        <taxon>Pseudomonadati</taxon>
        <taxon>Planctomycetota</taxon>
        <taxon>Planctomycetia</taxon>
        <taxon>Planctomycetales</taxon>
        <taxon>Planctomycetaceae</taxon>
        <taxon>Caulifigura</taxon>
    </lineage>
</organism>
<dbReference type="InterPro" id="IPR024607">
    <property type="entry name" value="Sulfatase_CS"/>
</dbReference>
<reference evidence="9 10" key="1">
    <citation type="submission" date="2019-02" db="EMBL/GenBank/DDBJ databases">
        <title>Deep-cultivation of Planctomycetes and their phenomic and genomic characterization uncovers novel biology.</title>
        <authorList>
            <person name="Wiegand S."/>
            <person name="Jogler M."/>
            <person name="Boedeker C."/>
            <person name="Pinto D."/>
            <person name="Vollmers J."/>
            <person name="Rivas-Marin E."/>
            <person name="Kohn T."/>
            <person name="Peeters S.H."/>
            <person name="Heuer A."/>
            <person name="Rast P."/>
            <person name="Oberbeckmann S."/>
            <person name="Bunk B."/>
            <person name="Jeske O."/>
            <person name="Meyerdierks A."/>
            <person name="Storesund J.E."/>
            <person name="Kallscheuer N."/>
            <person name="Luecker S."/>
            <person name="Lage O.M."/>
            <person name="Pohl T."/>
            <person name="Merkel B.J."/>
            <person name="Hornburger P."/>
            <person name="Mueller R.-W."/>
            <person name="Bruemmer F."/>
            <person name="Labrenz M."/>
            <person name="Spormann A.M."/>
            <person name="Op den Camp H."/>
            <person name="Overmann J."/>
            <person name="Amann R."/>
            <person name="Jetten M.S.M."/>
            <person name="Mascher T."/>
            <person name="Medema M.H."/>
            <person name="Devos D.P."/>
            <person name="Kaster A.-K."/>
            <person name="Ovreas L."/>
            <person name="Rohde M."/>
            <person name="Galperin M.Y."/>
            <person name="Jogler C."/>
        </authorList>
    </citation>
    <scope>NUCLEOTIDE SEQUENCE [LARGE SCALE GENOMIC DNA]</scope>
    <source>
        <strain evidence="9 10">Pan44</strain>
    </source>
</reference>
<accession>A0A517SJZ9</accession>
<evidence type="ECO:0000256" key="4">
    <source>
        <dbReference type="ARBA" id="ARBA00022837"/>
    </source>
</evidence>
<evidence type="ECO:0000256" key="5">
    <source>
        <dbReference type="ARBA" id="ARBA00023180"/>
    </source>
</evidence>
<keyword evidence="2" id="KW-0479">Metal-binding</keyword>
<keyword evidence="7" id="KW-0732">Signal</keyword>
<evidence type="ECO:0000313" key="9">
    <source>
        <dbReference type="EMBL" id="QDT56447.1"/>
    </source>
</evidence>
<dbReference type="EC" id="3.1.6.1" evidence="9"/>
<dbReference type="GO" id="GO:0046872">
    <property type="term" value="F:metal ion binding"/>
    <property type="evidence" value="ECO:0007669"/>
    <property type="project" value="UniProtKB-KW"/>
</dbReference>
<keyword evidence="4" id="KW-0106">Calcium</keyword>
<dbReference type="InterPro" id="IPR047115">
    <property type="entry name" value="ARSB"/>
</dbReference>
<keyword evidence="3 9" id="KW-0378">Hydrolase</keyword>
<dbReference type="SUPFAM" id="SSF53649">
    <property type="entry name" value="Alkaline phosphatase-like"/>
    <property type="match status" value="1"/>
</dbReference>
<feature type="domain" description="Sulfatase N-terminal" evidence="8">
    <location>
        <begin position="28"/>
        <end position="334"/>
    </location>
</feature>
<gene>
    <name evidence="9" type="primary">atsA_31</name>
    <name evidence="9" type="ORF">Pan44_45010</name>
</gene>
<dbReference type="PANTHER" id="PTHR10342:SF274">
    <property type="entry name" value="ARYLSULFATASE B"/>
    <property type="match status" value="1"/>
</dbReference>
<feature type="chain" id="PRO_5022036107" evidence="7">
    <location>
        <begin position="23"/>
        <end position="468"/>
    </location>
</feature>
<dbReference type="KEGG" id="ccos:Pan44_45010"/>
<comment type="similarity">
    <text evidence="1">Belongs to the sulfatase family.</text>
</comment>
<dbReference type="OrthoDB" id="9783154at2"/>
<dbReference type="FunCoup" id="A0A517SJZ9">
    <property type="interactions" value="68"/>
</dbReference>
<dbReference type="InterPro" id="IPR000917">
    <property type="entry name" value="Sulfatase_N"/>
</dbReference>
<evidence type="ECO:0000256" key="7">
    <source>
        <dbReference type="SAM" id="SignalP"/>
    </source>
</evidence>
<dbReference type="InterPro" id="IPR017850">
    <property type="entry name" value="Alkaline_phosphatase_core_sf"/>
</dbReference>
<proteinExistence type="inferred from homology"/>
<feature type="region of interest" description="Disordered" evidence="6">
    <location>
        <begin position="445"/>
        <end position="468"/>
    </location>
</feature>
<dbReference type="PROSITE" id="PS00149">
    <property type="entry name" value="SULFATASE_2"/>
    <property type="match status" value="1"/>
</dbReference>
<sequence precursor="true">MARLLTRLLAAIVLVQSSLLGAAETSKPNFIYILADDLGYTDVGWHGDEIKTPHLDRLANNGAKLEAFYVQPVCSPTRAALMTGRYPMRHGLQVGVVRPWAAHGLPLDERTLPAALAEAGYETAISGKWHLGHFKPEYQPTKRGFQHQYGHYNGALDYFTHDRDGGHDWHKDDKVNRDEGYSTVLIGDEAVRRIKEREKSKPLFLYVPFNAVHSPLQALEKDLEKYAHIQDKKRRAYCAMMSCLDDQVGRIVKALDDEQIRDKTLIVFSSDNGGPLGLGATNGTLRAGKGSLYEGGVRVCALAHWPGKIKAGTVVNEPLHIVDIYPTLLTLAGASLEQKTPLDGRDAWAAITQGAKSTRTEILHNTTPTTGAIRIGDWKLILNGNAPVDNVETSGAPIRRRQRMGERMELFNIAEDRSEKNNLAESHPDKVKELKARYDVLAAEAVPPKNEPKPAGFQVPKVWGEAGQ</sequence>
<feature type="signal peptide" evidence="7">
    <location>
        <begin position="1"/>
        <end position="22"/>
    </location>
</feature>
<evidence type="ECO:0000313" key="10">
    <source>
        <dbReference type="Proteomes" id="UP000315700"/>
    </source>
</evidence>
<dbReference type="GO" id="GO:0004065">
    <property type="term" value="F:arylsulfatase activity"/>
    <property type="evidence" value="ECO:0007669"/>
    <property type="project" value="UniProtKB-EC"/>
</dbReference>
<dbReference type="PROSITE" id="PS00523">
    <property type="entry name" value="SULFATASE_1"/>
    <property type="match status" value="1"/>
</dbReference>
<dbReference type="AlphaFoldDB" id="A0A517SJZ9"/>
<dbReference type="Pfam" id="PF00884">
    <property type="entry name" value="Sulfatase"/>
    <property type="match status" value="1"/>
</dbReference>